<evidence type="ECO:0000313" key="5">
    <source>
        <dbReference type="EMBL" id="CAE6527505.1"/>
    </source>
</evidence>
<organism evidence="5 6">
    <name type="scientific">Rhizoctonia solani</name>
    <dbReference type="NCBI Taxonomy" id="456999"/>
    <lineage>
        <taxon>Eukaryota</taxon>
        <taxon>Fungi</taxon>
        <taxon>Dikarya</taxon>
        <taxon>Basidiomycota</taxon>
        <taxon>Agaricomycotina</taxon>
        <taxon>Agaricomycetes</taxon>
        <taxon>Cantharellales</taxon>
        <taxon>Ceratobasidiaceae</taxon>
        <taxon>Rhizoctonia</taxon>
    </lineage>
</organism>
<sequence length="560" mass="60804">MIVRPSVLFIGLFLVYGALSVDYCSFGEKCWPSTKTWSKFNASIDGRLIAPRPPAWPCHDPDYNEAACNEVKSNWESSLWRANQAGAMQDPVWESPGCDIYTPRNVSCSQGFVPAYSVVALNGSDVSKAVSFARKYKLKLVIKNTGHDYLGRSSGAGSFSIWTRNLKGIKFTNAFIPDGCPKYETAVPAVTIGAAEHWIDVYKAANDHNVTVVGGATRTVGAAGGWVQGGGHSPLGALYGMGVDNALQFTVVKSDGEIVTANSCQNKDLFWALRGGGGSTYGVTLDVTYKTHPPLRSVVMVAMQVNCTSPEQMTDMTAAFFRALPHITDQGARGYGVWMVPNNSFMVLLIHPNSPSVEATNNTVQLIFDRASQNNGTVVGTIGTIHSTFYEMFTMFVTYTGDSGIAVPIWLGSRLVSRVSLLHNSEKMAELIVASPHVSSVLNIVGGGAVNDFDPDSAGLNPQWRRDALLHWTFNGRWSDQAPDELIGQIKHEVTSVTQRLGALSGLDHAAYFNEADPGEPQWEQAFFGSHYDRLLEIKKQIDPHGVFTCNRCVGTGSVN</sequence>
<gene>
    <name evidence="5" type="ORF">RDB_LOCUS167577</name>
</gene>
<dbReference type="Pfam" id="PF08031">
    <property type="entry name" value="BBE"/>
    <property type="match status" value="1"/>
</dbReference>
<dbReference type="GO" id="GO:0016491">
    <property type="term" value="F:oxidoreductase activity"/>
    <property type="evidence" value="ECO:0007669"/>
    <property type="project" value="UniProtKB-KW"/>
</dbReference>
<keyword evidence="3" id="KW-0732">Signal</keyword>
<dbReference type="Pfam" id="PF01565">
    <property type="entry name" value="FAD_binding_4"/>
    <property type="match status" value="1"/>
</dbReference>
<accession>A0A8H3DM82</accession>
<dbReference type="AlphaFoldDB" id="A0A8H3DM82"/>
<dbReference type="PANTHER" id="PTHR13878">
    <property type="entry name" value="GULONOLACTONE OXIDASE"/>
    <property type="match status" value="1"/>
</dbReference>
<evidence type="ECO:0000256" key="2">
    <source>
        <dbReference type="ARBA" id="ARBA00023002"/>
    </source>
</evidence>
<dbReference type="InterPro" id="IPR036318">
    <property type="entry name" value="FAD-bd_PCMH-like_sf"/>
</dbReference>
<proteinExistence type="inferred from homology"/>
<dbReference type="PANTHER" id="PTHR13878:SF91">
    <property type="entry name" value="FAD BINDING DOMAIN PROTEIN (AFU_ORTHOLOGUE AFUA_6G12070)-RELATED"/>
    <property type="match status" value="1"/>
</dbReference>
<feature type="chain" id="PRO_5034362999" description="FAD-binding PCMH-type domain-containing protein" evidence="3">
    <location>
        <begin position="21"/>
        <end position="560"/>
    </location>
</feature>
<dbReference type="Gene3D" id="3.30.465.10">
    <property type="match status" value="2"/>
</dbReference>
<dbReference type="InterPro" id="IPR016166">
    <property type="entry name" value="FAD-bd_PCMH"/>
</dbReference>
<feature type="domain" description="FAD-binding PCMH-type" evidence="4">
    <location>
        <begin position="110"/>
        <end position="294"/>
    </location>
</feature>
<evidence type="ECO:0000313" key="6">
    <source>
        <dbReference type="Proteomes" id="UP000663861"/>
    </source>
</evidence>
<dbReference type="InterPro" id="IPR050432">
    <property type="entry name" value="FAD-linked_Oxidoreductases_BP"/>
</dbReference>
<dbReference type="PROSITE" id="PS51387">
    <property type="entry name" value="FAD_PCMH"/>
    <property type="match status" value="1"/>
</dbReference>
<dbReference type="InterPro" id="IPR012951">
    <property type="entry name" value="BBE"/>
</dbReference>
<dbReference type="GO" id="GO:0071949">
    <property type="term" value="F:FAD binding"/>
    <property type="evidence" value="ECO:0007669"/>
    <property type="project" value="InterPro"/>
</dbReference>
<keyword evidence="2" id="KW-0560">Oxidoreductase</keyword>
<evidence type="ECO:0000259" key="4">
    <source>
        <dbReference type="PROSITE" id="PS51387"/>
    </source>
</evidence>
<comment type="similarity">
    <text evidence="1">Belongs to the oxygen-dependent FAD-linked oxidoreductase family.</text>
</comment>
<dbReference type="EMBL" id="CAJMWY010004314">
    <property type="protein sequence ID" value="CAE6527505.1"/>
    <property type="molecule type" value="Genomic_DNA"/>
</dbReference>
<comment type="caution">
    <text evidence="5">The sequence shown here is derived from an EMBL/GenBank/DDBJ whole genome shotgun (WGS) entry which is preliminary data.</text>
</comment>
<evidence type="ECO:0000256" key="3">
    <source>
        <dbReference type="SAM" id="SignalP"/>
    </source>
</evidence>
<name>A0A8H3DM82_9AGAM</name>
<dbReference type="InterPro" id="IPR016169">
    <property type="entry name" value="FAD-bd_PCMH_sub2"/>
</dbReference>
<feature type="signal peptide" evidence="3">
    <location>
        <begin position="1"/>
        <end position="20"/>
    </location>
</feature>
<dbReference type="InterPro" id="IPR006094">
    <property type="entry name" value="Oxid_FAD_bind_N"/>
</dbReference>
<reference evidence="5" key="1">
    <citation type="submission" date="2021-01" db="EMBL/GenBank/DDBJ databases">
        <authorList>
            <person name="Kaushik A."/>
        </authorList>
    </citation>
    <scope>NUCLEOTIDE SEQUENCE</scope>
    <source>
        <strain evidence="5">AG4-RS23</strain>
    </source>
</reference>
<dbReference type="Proteomes" id="UP000663861">
    <property type="component" value="Unassembled WGS sequence"/>
</dbReference>
<dbReference type="SUPFAM" id="SSF56176">
    <property type="entry name" value="FAD-binding/transporter-associated domain-like"/>
    <property type="match status" value="1"/>
</dbReference>
<evidence type="ECO:0000256" key="1">
    <source>
        <dbReference type="ARBA" id="ARBA00005466"/>
    </source>
</evidence>
<protein>
    <recommendedName>
        <fullName evidence="4">FAD-binding PCMH-type domain-containing protein</fullName>
    </recommendedName>
</protein>